<dbReference type="STRING" id="443610.VE25_18070"/>
<name>A0A0F5FIG0_9HYPH</name>
<evidence type="ECO:0000313" key="1">
    <source>
        <dbReference type="EMBL" id="KKB08568.1"/>
    </source>
</evidence>
<reference evidence="1 2" key="1">
    <citation type="submission" date="2015-03" db="EMBL/GenBank/DDBJ databases">
        <authorList>
            <person name="Hassan Y.I."/>
            <person name="Lepp D."/>
            <person name="Li X.-Z."/>
            <person name="Zhou T."/>
        </authorList>
    </citation>
    <scope>NUCLEOTIDE SEQUENCE [LARGE SCALE GENOMIC DNA]</scope>
    <source>
        <strain evidence="1 2">BD-c194</strain>
    </source>
</reference>
<dbReference type="SUPFAM" id="SSF53474">
    <property type="entry name" value="alpha/beta-Hydrolases"/>
    <property type="match status" value="1"/>
</dbReference>
<proteinExistence type="predicted"/>
<organism evidence="1 2">
    <name type="scientific">Devosia geojensis</name>
    <dbReference type="NCBI Taxonomy" id="443610"/>
    <lineage>
        <taxon>Bacteria</taxon>
        <taxon>Pseudomonadati</taxon>
        <taxon>Pseudomonadota</taxon>
        <taxon>Alphaproteobacteria</taxon>
        <taxon>Hyphomicrobiales</taxon>
        <taxon>Devosiaceae</taxon>
        <taxon>Devosia</taxon>
    </lineage>
</organism>
<gene>
    <name evidence="1" type="ORF">VE25_18070</name>
</gene>
<dbReference type="Proteomes" id="UP000033632">
    <property type="component" value="Unassembled WGS sequence"/>
</dbReference>
<dbReference type="EMBL" id="JZEX01000153">
    <property type="protein sequence ID" value="KKB08568.1"/>
    <property type="molecule type" value="Genomic_DNA"/>
</dbReference>
<comment type="caution">
    <text evidence="1">The sequence shown here is derived from an EMBL/GenBank/DDBJ whole genome shotgun (WGS) entry which is preliminary data.</text>
</comment>
<accession>A0A0F5FIG0</accession>
<dbReference type="AlphaFoldDB" id="A0A0F5FIG0"/>
<dbReference type="InterPro" id="IPR029058">
    <property type="entry name" value="AB_hydrolase_fold"/>
</dbReference>
<dbReference type="Gene3D" id="3.40.50.1820">
    <property type="entry name" value="alpha/beta hydrolase"/>
    <property type="match status" value="1"/>
</dbReference>
<dbReference type="PATRIC" id="fig|443610.3.peg.1919"/>
<evidence type="ECO:0008006" key="3">
    <source>
        <dbReference type="Google" id="ProtNLM"/>
    </source>
</evidence>
<keyword evidence="2" id="KW-1185">Reference proteome</keyword>
<protein>
    <recommendedName>
        <fullName evidence="3">Serine aminopeptidase S33 domain-containing protein</fullName>
    </recommendedName>
</protein>
<sequence length="228" mass="23887">MRRAFPGHTAVTVEKIGVAPHADITHGYTDCPSAFSSAYTLSQRLDDYRIVLDTLSADNDEDLVLFGGSEGGLAVAALAAEYDPQATIILSSAMAMSFGEMVRATVPPEGHATIDAGFAAARADPEGDTLFAGSTHRFWADILDFRGLDHMLRATSPFLLIQGGRDPSSPLASARLTADAFAEKGLCNLTYWEFPALDHGMAAPDGASRLADIAALAASWAAAPVAGC</sequence>
<evidence type="ECO:0000313" key="2">
    <source>
        <dbReference type="Proteomes" id="UP000033632"/>
    </source>
</evidence>